<feature type="domain" description="Nephrocystin 3-like N-terminal" evidence="2">
    <location>
        <begin position="51"/>
        <end position="194"/>
    </location>
</feature>
<dbReference type="SUPFAM" id="SSF52540">
    <property type="entry name" value="P-loop containing nucleoside triphosphate hydrolases"/>
    <property type="match status" value="1"/>
</dbReference>
<accession>A0A8E2DW76</accession>
<dbReference type="Proteomes" id="UP000250266">
    <property type="component" value="Unassembled WGS sequence"/>
</dbReference>
<organism evidence="3 4">
    <name type="scientific">Lepidopterella palustris CBS 459.81</name>
    <dbReference type="NCBI Taxonomy" id="1314670"/>
    <lineage>
        <taxon>Eukaryota</taxon>
        <taxon>Fungi</taxon>
        <taxon>Dikarya</taxon>
        <taxon>Ascomycota</taxon>
        <taxon>Pezizomycotina</taxon>
        <taxon>Dothideomycetes</taxon>
        <taxon>Pleosporomycetidae</taxon>
        <taxon>Mytilinidiales</taxon>
        <taxon>Argynnaceae</taxon>
        <taxon>Lepidopterella</taxon>
    </lineage>
</organism>
<dbReference type="InterPro" id="IPR056884">
    <property type="entry name" value="NPHP3-like_N"/>
</dbReference>
<name>A0A8E2DW76_9PEZI</name>
<feature type="non-terminal residue" evidence="3">
    <location>
        <position position="1"/>
    </location>
</feature>
<evidence type="ECO:0000313" key="3">
    <source>
        <dbReference type="EMBL" id="OCK72916.1"/>
    </source>
</evidence>
<protein>
    <recommendedName>
        <fullName evidence="2">Nephrocystin 3-like N-terminal domain-containing protein</fullName>
    </recommendedName>
</protein>
<dbReference type="Pfam" id="PF24883">
    <property type="entry name" value="NPHP3_N"/>
    <property type="match status" value="1"/>
</dbReference>
<reference evidence="3 4" key="1">
    <citation type="journal article" date="2016" name="Nat. Commun.">
        <title>Ectomycorrhizal ecology is imprinted in the genome of the dominant symbiotic fungus Cenococcum geophilum.</title>
        <authorList>
            <consortium name="DOE Joint Genome Institute"/>
            <person name="Peter M."/>
            <person name="Kohler A."/>
            <person name="Ohm R.A."/>
            <person name="Kuo A."/>
            <person name="Krutzmann J."/>
            <person name="Morin E."/>
            <person name="Arend M."/>
            <person name="Barry K.W."/>
            <person name="Binder M."/>
            <person name="Choi C."/>
            <person name="Clum A."/>
            <person name="Copeland A."/>
            <person name="Grisel N."/>
            <person name="Haridas S."/>
            <person name="Kipfer T."/>
            <person name="LaButti K."/>
            <person name="Lindquist E."/>
            <person name="Lipzen A."/>
            <person name="Maire R."/>
            <person name="Meier B."/>
            <person name="Mihaltcheva S."/>
            <person name="Molinier V."/>
            <person name="Murat C."/>
            <person name="Poggeler S."/>
            <person name="Quandt C.A."/>
            <person name="Sperisen C."/>
            <person name="Tritt A."/>
            <person name="Tisserant E."/>
            <person name="Crous P.W."/>
            <person name="Henrissat B."/>
            <person name="Nehls U."/>
            <person name="Egli S."/>
            <person name="Spatafora J.W."/>
            <person name="Grigoriev I.V."/>
            <person name="Martin F.M."/>
        </authorList>
    </citation>
    <scope>NUCLEOTIDE SEQUENCE [LARGE SCALE GENOMIC DNA]</scope>
    <source>
        <strain evidence="3 4">CBS 459.81</strain>
    </source>
</reference>
<dbReference type="OrthoDB" id="674604at2759"/>
<proteinExistence type="predicted"/>
<dbReference type="PANTHER" id="PTHR10039">
    <property type="entry name" value="AMELOGENIN"/>
    <property type="match status" value="1"/>
</dbReference>
<evidence type="ECO:0000313" key="4">
    <source>
        <dbReference type="Proteomes" id="UP000250266"/>
    </source>
</evidence>
<keyword evidence="4" id="KW-1185">Reference proteome</keyword>
<evidence type="ECO:0000256" key="1">
    <source>
        <dbReference type="ARBA" id="ARBA00022737"/>
    </source>
</evidence>
<evidence type="ECO:0000259" key="2">
    <source>
        <dbReference type="Pfam" id="PF24883"/>
    </source>
</evidence>
<dbReference type="AlphaFoldDB" id="A0A8E2DW76"/>
<dbReference type="PANTHER" id="PTHR10039:SF14">
    <property type="entry name" value="NACHT DOMAIN-CONTAINING PROTEIN"/>
    <property type="match status" value="1"/>
</dbReference>
<dbReference type="Gene3D" id="3.40.50.300">
    <property type="entry name" value="P-loop containing nucleotide triphosphate hydrolases"/>
    <property type="match status" value="1"/>
</dbReference>
<dbReference type="EMBL" id="KV746185">
    <property type="protein sequence ID" value="OCK72916.1"/>
    <property type="molecule type" value="Genomic_DNA"/>
</dbReference>
<keyword evidence="1" id="KW-0677">Repeat</keyword>
<gene>
    <name evidence="3" type="ORF">K432DRAFT_314325</name>
</gene>
<sequence>MNQELRSLANDSESENPINRLPYAVDAPFNAYHKQHEPICLPDTRVDLLQEIYTWANGHDERFIFWLNGLAGTGKSTIARTVARKYFENDQLGASFFFSRGGGDVGHASKFFTTMAVQLAKNDIATQSLGDQWRQLVLGPLSKSSNHSYPSSYVLVIDALDECDNDKDIETILLLLAEAQSLKTVRLRVLLTSRPEIPIRHGFWQISEAEHQDFVLHNISPSIVDHDITIFLEYNLRLIRKERSLDIGWPGEEVIKCLVQNASGLFIWVATACRFIREGKRFAAKRLAMILENSTNAITAPENHLNDIYITVLKHSVSSDYSNEEKEELYGM</sequence>
<dbReference type="InterPro" id="IPR027417">
    <property type="entry name" value="P-loop_NTPase"/>
</dbReference>